<dbReference type="Gene3D" id="3.40.50.1010">
    <property type="entry name" value="5'-nuclease"/>
    <property type="match status" value="1"/>
</dbReference>
<evidence type="ECO:0000256" key="1">
    <source>
        <dbReference type="ARBA" id="ARBA00022759"/>
    </source>
</evidence>
<keyword evidence="4" id="KW-1185">Reference proteome</keyword>
<protein>
    <recommendedName>
        <fullName evidence="2">XPG N-terminal domain-containing protein</fullName>
    </recommendedName>
</protein>
<evidence type="ECO:0000259" key="2">
    <source>
        <dbReference type="Pfam" id="PF00752"/>
    </source>
</evidence>
<reference evidence="3 4" key="1">
    <citation type="journal article" date="2018" name="Nat. Ecol. Evol.">
        <title>Shark genomes provide insights into elasmobranch evolution and the origin of vertebrates.</title>
        <authorList>
            <person name="Hara Y"/>
            <person name="Yamaguchi K"/>
            <person name="Onimaru K"/>
            <person name="Kadota M"/>
            <person name="Koyanagi M"/>
            <person name="Keeley SD"/>
            <person name="Tatsumi K"/>
            <person name="Tanaka K"/>
            <person name="Motone F"/>
            <person name="Kageyama Y"/>
            <person name="Nozu R"/>
            <person name="Adachi N"/>
            <person name="Nishimura O"/>
            <person name="Nakagawa R"/>
            <person name="Tanegashima C"/>
            <person name="Kiyatake I"/>
            <person name="Matsumoto R"/>
            <person name="Murakumo K"/>
            <person name="Nishida K"/>
            <person name="Terakita A"/>
            <person name="Kuratani S"/>
            <person name="Sato K"/>
            <person name="Hyodo S Kuraku.S."/>
        </authorList>
    </citation>
    <scope>NUCLEOTIDE SEQUENCE [LARGE SCALE GENOMIC DNA]</scope>
</reference>
<gene>
    <name evidence="3" type="ORF">chiPu_0027918</name>
</gene>
<dbReference type="OrthoDB" id="1937206at2759"/>
<dbReference type="Pfam" id="PF00752">
    <property type="entry name" value="XPG_N"/>
    <property type="match status" value="1"/>
</dbReference>
<dbReference type="SUPFAM" id="SSF88723">
    <property type="entry name" value="PIN domain-like"/>
    <property type="match status" value="1"/>
</dbReference>
<dbReference type="AlphaFoldDB" id="A0A401TLT3"/>
<evidence type="ECO:0000313" key="4">
    <source>
        <dbReference type="Proteomes" id="UP000287033"/>
    </source>
</evidence>
<keyword evidence="1" id="KW-0378">Hydrolase</keyword>
<name>A0A401TLT3_CHIPU</name>
<dbReference type="Proteomes" id="UP000287033">
    <property type="component" value="Unassembled WGS sequence"/>
</dbReference>
<dbReference type="EMBL" id="BEZZ01117682">
    <property type="protein sequence ID" value="GCC43631.1"/>
    <property type="molecule type" value="Genomic_DNA"/>
</dbReference>
<dbReference type="STRING" id="137246.A0A401TLT3"/>
<proteinExistence type="predicted"/>
<feature type="domain" description="XPG N-terminal" evidence="2">
    <location>
        <begin position="1"/>
        <end position="37"/>
    </location>
</feature>
<keyword evidence="1" id="KW-0255">Endonuclease</keyword>
<dbReference type="GO" id="GO:0004519">
    <property type="term" value="F:endonuclease activity"/>
    <property type="evidence" value="ECO:0007669"/>
    <property type="project" value="UniProtKB-KW"/>
</dbReference>
<sequence>MGLFYRTASLLEKGIKPVFVFDGPAPRMKSRVLRKRRGWTDVTNNSDPSNKGEQLNRIRIEPGIGEPFPGI</sequence>
<accession>A0A401TLT3</accession>
<dbReference type="InterPro" id="IPR006085">
    <property type="entry name" value="XPG_DNA_repair_N"/>
</dbReference>
<keyword evidence="1" id="KW-0540">Nuclease</keyword>
<comment type="caution">
    <text evidence="3">The sequence shown here is derived from an EMBL/GenBank/DDBJ whole genome shotgun (WGS) entry which is preliminary data.</text>
</comment>
<dbReference type="PROSITE" id="PS00841">
    <property type="entry name" value="XPG_1"/>
    <property type="match status" value="1"/>
</dbReference>
<evidence type="ECO:0000313" key="3">
    <source>
        <dbReference type="EMBL" id="GCC43631.1"/>
    </source>
</evidence>
<dbReference type="InterPro" id="IPR029060">
    <property type="entry name" value="PIN-like_dom_sf"/>
</dbReference>
<dbReference type="GO" id="GO:0016788">
    <property type="term" value="F:hydrolase activity, acting on ester bonds"/>
    <property type="evidence" value="ECO:0007669"/>
    <property type="project" value="InterPro"/>
</dbReference>
<dbReference type="InterPro" id="IPR019974">
    <property type="entry name" value="XPG_CS"/>
</dbReference>
<organism evidence="3 4">
    <name type="scientific">Chiloscyllium punctatum</name>
    <name type="common">Brownbanded bambooshark</name>
    <name type="synonym">Hemiscyllium punctatum</name>
    <dbReference type="NCBI Taxonomy" id="137246"/>
    <lineage>
        <taxon>Eukaryota</taxon>
        <taxon>Metazoa</taxon>
        <taxon>Chordata</taxon>
        <taxon>Craniata</taxon>
        <taxon>Vertebrata</taxon>
        <taxon>Chondrichthyes</taxon>
        <taxon>Elasmobranchii</taxon>
        <taxon>Galeomorphii</taxon>
        <taxon>Galeoidea</taxon>
        <taxon>Orectolobiformes</taxon>
        <taxon>Hemiscylliidae</taxon>
        <taxon>Chiloscyllium</taxon>
    </lineage>
</organism>